<evidence type="ECO:0000313" key="5">
    <source>
        <dbReference type="Proteomes" id="UP001150830"/>
    </source>
</evidence>
<evidence type="ECO:0000256" key="1">
    <source>
        <dbReference type="ARBA" id="ARBA00004196"/>
    </source>
</evidence>
<comment type="caution">
    <text evidence="4">The sequence shown here is derived from an EMBL/GenBank/DDBJ whole genome shotgun (WGS) entry which is preliminary data.</text>
</comment>
<dbReference type="Proteomes" id="UP001150830">
    <property type="component" value="Unassembled WGS sequence"/>
</dbReference>
<dbReference type="PANTHER" id="PTHR32347:SF29">
    <property type="entry name" value="UPF0194 MEMBRANE PROTEIN YBHG"/>
    <property type="match status" value="1"/>
</dbReference>
<comment type="subcellular location">
    <subcellularLocation>
        <location evidence="1">Cell envelope</location>
    </subcellularLocation>
</comment>
<dbReference type="EMBL" id="JAPNOA010000056">
    <property type="protein sequence ID" value="MCY0966538.1"/>
    <property type="molecule type" value="Genomic_DNA"/>
</dbReference>
<gene>
    <name evidence="4" type="ORF">OUO13_15230</name>
</gene>
<reference evidence="4" key="1">
    <citation type="submission" date="2022-11" db="EMBL/GenBank/DDBJ databases">
        <title>Parathalassolutuus dongxingensis gen. nov., sp. nov., a novel member of family Oceanospirillaceae isolated from a coastal shrimp pond in Guangxi, China.</title>
        <authorList>
            <person name="Chen H."/>
        </authorList>
    </citation>
    <scope>NUCLEOTIDE SEQUENCE</scope>
    <source>
        <strain evidence="4">G-43</strain>
    </source>
</reference>
<dbReference type="Pfam" id="PF25881">
    <property type="entry name" value="HH_YBHG"/>
    <property type="match status" value="1"/>
</dbReference>
<dbReference type="RefSeq" id="WP_283174744.1">
    <property type="nucleotide sequence ID" value="NZ_JAPNOA010000056.1"/>
</dbReference>
<evidence type="ECO:0000256" key="2">
    <source>
        <dbReference type="ARBA" id="ARBA00023054"/>
    </source>
</evidence>
<sequence length="316" mass="34132">MNCHRLLSALLILLLLNGCQQERPNQALGTLERNRISITSPASETIVQVAAQEGQTLKAGELVLQLDTTSADARVQQRTAELQQAQAALAELQAGARSETIAAARARVQGATATLTESNQQLKRSESLLAKNMLGQAELDSAKARQQAAAATLHQYQDQLDELLNGTRPEQLQQAIAAVDAAQARLTIEQKSLADLSIKAPVDTTLDILPWRPGDRVSAGTLLVSLLETEIPWVRVYLPQEQLASLKPGSQVQVQIEGQTSPVTGVIRSIRAQPAFTPYFGLNERDRARLMHLTDIDLGPETRDLPTGLGAAVLLP</sequence>
<organism evidence="4 5">
    <name type="scientific">Parathalassolituus penaei</name>
    <dbReference type="NCBI Taxonomy" id="2997323"/>
    <lineage>
        <taxon>Bacteria</taxon>
        <taxon>Pseudomonadati</taxon>
        <taxon>Pseudomonadota</taxon>
        <taxon>Gammaproteobacteria</taxon>
        <taxon>Oceanospirillales</taxon>
        <taxon>Oceanospirillaceae</taxon>
        <taxon>Parathalassolituus</taxon>
    </lineage>
</organism>
<dbReference type="GO" id="GO:0030313">
    <property type="term" value="C:cell envelope"/>
    <property type="evidence" value="ECO:0007669"/>
    <property type="project" value="UniProtKB-SubCell"/>
</dbReference>
<evidence type="ECO:0000259" key="3">
    <source>
        <dbReference type="Pfam" id="PF25881"/>
    </source>
</evidence>
<keyword evidence="5" id="KW-1185">Reference proteome</keyword>
<dbReference type="AlphaFoldDB" id="A0A9X3EPN2"/>
<dbReference type="Gene3D" id="1.10.287.470">
    <property type="entry name" value="Helix hairpin bin"/>
    <property type="match status" value="3"/>
</dbReference>
<dbReference type="PANTHER" id="PTHR32347">
    <property type="entry name" value="EFFLUX SYSTEM COMPONENT YKNX-RELATED"/>
    <property type="match status" value="1"/>
</dbReference>
<accession>A0A9X3EPN2</accession>
<feature type="domain" description="YbhG-like alpha-helical hairpin" evidence="3">
    <location>
        <begin position="68"/>
        <end position="192"/>
    </location>
</feature>
<dbReference type="Gene3D" id="2.40.30.170">
    <property type="match status" value="1"/>
</dbReference>
<dbReference type="InterPro" id="IPR059052">
    <property type="entry name" value="HH_YbhG-like"/>
</dbReference>
<name>A0A9X3EPN2_9GAMM</name>
<protein>
    <submittedName>
        <fullName evidence="4">HlyD family efflux transporter periplasmic adaptor subunit</fullName>
    </submittedName>
</protein>
<evidence type="ECO:0000313" key="4">
    <source>
        <dbReference type="EMBL" id="MCY0966538.1"/>
    </source>
</evidence>
<dbReference type="InterPro" id="IPR050465">
    <property type="entry name" value="UPF0194_transport"/>
</dbReference>
<proteinExistence type="predicted"/>
<dbReference type="Gene3D" id="2.40.50.100">
    <property type="match status" value="2"/>
</dbReference>
<keyword evidence="2" id="KW-0175">Coiled coil</keyword>
<dbReference type="SUPFAM" id="SSF111369">
    <property type="entry name" value="HlyD-like secretion proteins"/>
    <property type="match status" value="2"/>
</dbReference>